<evidence type="ECO:0000256" key="1">
    <source>
        <dbReference type="SAM" id="MobiDB-lite"/>
    </source>
</evidence>
<dbReference type="AlphaFoldDB" id="A0A818I6H1"/>
<name>A0A818I6H1_9BILA</name>
<sequence length="143" mass="16534">MPPKKKIQLRHTTDSNAPSADQTVLRPEFIALEKKKNAGETHRGKGLQEATHGSYFEMQLLMLTSLNIFNMNKKQFYIAPGYKQARDFDDVTLFYRDGSSEDFDCILLQSKHSRKDRQIEEKDLTLDNGPFFWQTISSLTKKS</sequence>
<dbReference type="Proteomes" id="UP000663872">
    <property type="component" value="Unassembled WGS sequence"/>
</dbReference>
<protein>
    <submittedName>
        <fullName evidence="2">Uncharacterized protein</fullName>
    </submittedName>
</protein>
<feature type="region of interest" description="Disordered" evidence="1">
    <location>
        <begin position="1"/>
        <end position="20"/>
    </location>
</feature>
<gene>
    <name evidence="2" type="ORF">GRG538_LOCUS18381</name>
    <name evidence="3" type="ORF">QYT958_LOCUS5669</name>
</gene>
<comment type="caution">
    <text evidence="2">The sequence shown here is derived from an EMBL/GenBank/DDBJ whole genome shotgun (WGS) entry which is preliminary data.</text>
</comment>
<organism evidence="2 4">
    <name type="scientific">Rotaria socialis</name>
    <dbReference type="NCBI Taxonomy" id="392032"/>
    <lineage>
        <taxon>Eukaryota</taxon>
        <taxon>Metazoa</taxon>
        <taxon>Spiralia</taxon>
        <taxon>Gnathifera</taxon>
        <taxon>Rotifera</taxon>
        <taxon>Eurotatoria</taxon>
        <taxon>Bdelloidea</taxon>
        <taxon>Philodinida</taxon>
        <taxon>Philodinidae</taxon>
        <taxon>Rotaria</taxon>
    </lineage>
</organism>
<reference evidence="2" key="1">
    <citation type="submission" date="2021-02" db="EMBL/GenBank/DDBJ databases">
        <authorList>
            <person name="Nowell W R."/>
        </authorList>
    </citation>
    <scope>NUCLEOTIDE SEQUENCE</scope>
</reference>
<dbReference type="EMBL" id="CAJOBR010000475">
    <property type="protein sequence ID" value="CAF4513785.1"/>
    <property type="molecule type" value="Genomic_DNA"/>
</dbReference>
<evidence type="ECO:0000313" key="2">
    <source>
        <dbReference type="EMBL" id="CAF3514392.1"/>
    </source>
</evidence>
<evidence type="ECO:0000313" key="3">
    <source>
        <dbReference type="EMBL" id="CAF4513785.1"/>
    </source>
</evidence>
<dbReference type="EMBL" id="CAJNYT010002982">
    <property type="protein sequence ID" value="CAF3514392.1"/>
    <property type="molecule type" value="Genomic_DNA"/>
</dbReference>
<dbReference type="Proteomes" id="UP000663848">
    <property type="component" value="Unassembled WGS sequence"/>
</dbReference>
<proteinExistence type="predicted"/>
<accession>A0A818I6H1</accession>
<evidence type="ECO:0000313" key="4">
    <source>
        <dbReference type="Proteomes" id="UP000663872"/>
    </source>
</evidence>